<protein>
    <recommendedName>
        <fullName evidence="3">Thioredoxin domain-containing protein</fullName>
    </recommendedName>
</protein>
<dbReference type="OrthoDB" id="2738084at2"/>
<proteinExistence type="predicted"/>
<dbReference type="SUPFAM" id="SSF52833">
    <property type="entry name" value="Thioredoxin-like"/>
    <property type="match status" value="1"/>
</dbReference>
<dbReference type="EMBL" id="FNBG01000019">
    <property type="protein sequence ID" value="SDF88456.1"/>
    <property type="molecule type" value="Genomic_DNA"/>
</dbReference>
<dbReference type="Proteomes" id="UP000198972">
    <property type="component" value="Unassembled WGS sequence"/>
</dbReference>
<evidence type="ECO:0000313" key="2">
    <source>
        <dbReference type="Proteomes" id="UP000198972"/>
    </source>
</evidence>
<dbReference type="InterPro" id="IPR036249">
    <property type="entry name" value="Thioredoxin-like_sf"/>
</dbReference>
<reference evidence="1 2" key="1">
    <citation type="submission" date="2016-10" db="EMBL/GenBank/DDBJ databases">
        <authorList>
            <person name="de Groot N.N."/>
        </authorList>
    </citation>
    <scope>NUCLEOTIDE SEQUENCE [LARGE SCALE GENOMIC DNA]</scope>
    <source>
        <strain evidence="1 2">DSM 28129</strain>
    </source>
</reference>
<dbReference type="RefSeq" id="WP_091232662.1">
    <property type="nucleotide sequence ID" value="NZ_FNBG01000019.1"/>
</dbReference>
<accession>A0A1G7PQC1</accession>
<name>A0A1G7PQC1_9BACL</name>
<evidence type="ECO:0000313" key="1">
    <source>
        <dbReference type="EMBL" id="SDF88456.1"/>
    </source>
</evidence>
<evidence type="ECO:0008006" key="3">
    <source>
        <dbReference type="Google" id="ProtNLM"/>
    </source>
</evidence>
<organism evidence="1 2">
    <name type="scientific">Fontibacillus panacisegetis</name>
    <dbReference type="NCBI Taxonomy" id="670482"/>
    <lineage>
        <taxon>Bacteria</taxon>
        <taxon>Bacillati</taxon>
        <taxon>Bacillota</taxon>
        <taxon>Bacilli</taxon>
        <taxon>Bacillales</taxon>
        <taxon>Paenibacillaceae</taxon>
        <taxon>Fontibacillus</taxon>
    </lineage>
</organism>
<keyword evidence="2" id="KW-1185">Reference proteome</keyword>
<dbReference type="STRING" id="670482.SAMN04488542_11972"/>
<dbReference type="AlphaFoldDB" id="A0A1G7PQC1"/>
<dbReference type="Gene3D" id="3.40.30.10">
    <property type="entry name" value="Glutaredoxin"/>
    <property type="match status" value="1"/>
</dbReference>
<gene>
    <name evidence="1" type="ORF">SAMN04488542_11972</name>
</gene>
<sequence>MTIDHDPNPGKLLTINEYSDQNGQLVQLNNMKGPKILLFVSMHCVRCIELLPQIRDLRLPNTGVVIFSTGDQEDHRELDDFLHNKWSIVSLSPEQMEEEFEVKTHPFCIVVDEYGRILNKGNVYSGEDVSNLASVNGEGKLKKLFSHLFH</sequence>